<protein>
    <submittedName>
        <fullName evidence="2">Uncharacterized protein</fullName>
    </submittedName>
</protein>
<name>B8B230_ORYSI</name>
<sequence length="84" mass="9260">MDVEVDDEDKAIVLLCSLPESYEHVVTTLTYGKETIKTKDITSALLARDQMRKNKEGETSQVEGLLVKEDHAGHKGVSNTKGKS</sequence>
<evidence type="ECO:0000313" key="2">
    <source>
        <dbReference type="EMBL" id="EEC80612.1"/>
    </source>
</evidence>
<proteinExistence type="predicted"/>
<dbReference type="EMBL" id="CM000131">
    <property type="protein sequence ID" value="EEC80612.1"/>
    <property type="molecule type" value="Genomic_DNA"/>
</dbReference>
<reference evidence="2 3" key="1">
    <citation type="journal article" date="2005" name="PLoS Biol.">
        <title>The genomes of Oryza sativa: a history of duplications.</title>
        <authorList>
            <person name="Yu J."/>
            <person name="Wang J."/>
            <person name="Lin W."/>
            <person name="Li S."/>
            <person name="Li H."/>
            <person name="Zhou J."/>
            <person name="Ni P."/>
            <person name="Dong W."/>
            <person name="Hu S."/>
            <person name="Zeng C."/>
            <person name="Zhang J."/>
            <person name="Zhang Y."/>
            <person name="Li R."/>
            <person name="Xu Z."/>
            <person name="Li S."/>
            <person name="Li X."/>
            <person name="Zheng H."/>
            <person name="Cong L."/>
            <person name="Lin L."/>
            <person name="Yin J."/>
            <person name="Geng J."/>
            <person name="Li G."/>
            <person name="Shi J."/>
            <person name="Liu J."/>
            <person name="Lv H."/>
            <person name="Li J."/>
            <person name="Wang J."/>
            <person name="Deng Y."/>
            <person name="Ran L."/>
            <person name="Shi X."/>
            <person name="Wang X."/>
            <person name="Wu Q."/>
            <person name="Li C."/>
            <person name="Ren X."/>
            <person name="Wang J."/>
            <person name="Wang X."/>
            <person name="Li D."/>
            <person name="Liu D."/>
            <person name="Zhang X."/>
            <person name="Ji Z."/>
            <person name="Zhao W."/>
            <person name="Sun Y."/>
            <person name="Zhang Z."/>
            <person name="Bao J."/>
            <person name="Han Y."/>
            <person name="Dong L."/>
            <person name="Ji J."/>
            <person name="Chen P."/>
            <person name="Wu S."/>
            <person name="Liu J."/>
            <person name="Xiao Y."/>
            <person name="Bu D."/>
            <person name="Tan J."/>
            <person name="Yang L."/>
            <person name="Ye C."/>
            <person name="Zhang J."/>
            <person name="Xu J."/>
            <person name="Zhou Y."/>
            <person name="Yu Y."/>
            <person name="Zhang B."/>
            <person name="Zhuang S."/>
            <person name="Wei H."/>
            <person name="Liu B."/>
            <person name="Lei M."/>
            <person name="Yu H."/>
            <person name="Li Y."/>
            <person name="Xu H."/>
            <person name="Wei S."/>
            <person name="He X."/>
            <person name="Fang L."/>
            <person name="Zhang Z."/>
            <person name="Zhang Y."/>
            <person name="Huang X."/>
            <person name="Su Z."/>
            <person name="Tong W."/>
            <person name="Li J."/>
            <person name="Tong Z."/>
            <person name="Li S."/>
            <person name="Ye J."/>
            <person name="Wang L."/>
            <person name="Fang L."/>
            <person name="Lei T."/>
            <person name="Chen C."/>
            <person name="Chen H."/>
            <person name="Xu Z."/>
            <person name="Li H."/>
            <person name="Huang H."/>
            <person name="Zhang F."/>
            <person name="Xu H."/>
            <person name="Li N."/>
            <person name="Zhao C."/>
            <person name="Li S."/>
            <person name="Dong L."/>
            <person name="Huang Y."/>
            <person name="Li L."/>
            <person name="Xi Y."/>
            <person name="Qi Q."/>
            <person name="Li W."/>
            <person name="Zhang B."/>
            <person name="Hu W."/>
            <person name="Zhang Y."/>
            <person name="Tian X."/>
            <person name="Jiao Y."/>
            <person name="Liang X."/>
            <person name="Jin J."/>
            <person name="Gao L."/>
            <person name="Zheng W."/>
            <person name="Hao B."/>
            <person name="Liu S."/>
            <person name="Wang W."/>
            <person name="Yuan L."/>
            <person name="Cao M."/>
            <person name="McDermott J."/>
            <person name="Samudrala R."/>
            <person name="Wang J."/>
            <person name="Wong G.K."/>
            <person name="Yang H."/>
        </authorList>
    </citation>
    <scope>NUCLEOTIDE SEQUENCE [LARGE SCALE GENOMIC DNA]</scope>
    <source>
        <strain evidence="3">cv. 93-11</strain>
    </source>
</reference>
<dbReference type="OMA" id="LDGDYMN"/>
<organism evidence="2 3">
    <name type="scientific">Oryza sativa subsp. indica</name>
    <name type="common">Rice</name>
    <dbReference type="NCBI Taxonomy" id="39946"/>
    <lineage>
        <taxon>Eukaryota</taxon>
        <taxon>Viridiplantae</taxon>
        <taxon>Streptophyta</taxon>
        <taxon>Embryophyta</taxon>
        <taxon>Tracheophyta</taxon>
        <taxon>Spermatophyta</taxon>
        <taxon>Magnoliopsida</taxon>
        <taxon>Liliopsida</taxon>
        <taxon>Poales</taxon>
        <taxon>Poaceae</taxon>
        <taxon>BOP clade</taxon>
        <taxon>Oryzoideae</taxon>
        <taxon>Oryzeae</taxon>
        <taxon>Oryzinae</taxon>
        <taxon>Oryza</taxon>
        <taxon>Oryza sativa</taxon>
    </lineage>
</organism>
<keyword evidence="3" id="KW-1185">Reference proteome</keyword>
<evidence type="ECO:0000256" key="1">
    <source>
        <dbReference type="SAM" id="MobiDB-lite"/>
    </source>
</evidence>
<evidence type="ECO:0000313" key="3">
    <source>
        <dbReference type="Proteomes" id="UP000007015"/>
    </source>
</evidence>
<dbReference type="HOGENOM" id="CLU_2531488_0_0_1"/>
<dbReference type="Pfam" id="PF14223">
    <property type="entry name" value="Retrotran_gag_2"/>
    <property type="match status" value="1"/>
</dbReference>
<dbReference type="Gramene" id="BGIOSGA021245-TA">
    <property type="protein sequence ID" value="BGIOSGA021245-PA"/>
    <property type="gene ID" value="BGIOSGA021245"/>
</dbReference>
<dbReference type="Proteomes" id="UP000007015">
    <property type="component" value="Chromosome 6"/>
</dbReference>
<feature type="region of interest" description="Disordered" evidence="1">
    <location>
        <begin position="52"/>
        <end position="84"/>
    </location>
</feature>
<gene>
    <name evidence="2" type="ORF">OsI_22973</name>
</gene>
<dbReference type="AlphaFoldDB" id="B8B230"/>
<accession>B8B230</accession>